<organism evidence="2 3">
    <name type="scientific">Lithocarpus litseifolius</name>
    <dbReference type="NCBI Taxonomy" id="425828"/>
    <lineage>
        <taxon>Eukaryota</taxon>
        <taxon>Viridiplantae</taxon>
        <taxon>Streptophyta</taxon>
        <taxon>Embryophyta</taxon>
        <taxon>Tracheophyta</taxon>
        <taxon>Spermatophyta</taxon>
        <taxon>Magnoliopsida</taxon>
        <taxon>eudicotyledons</taxon>
        <taxon>Gunneridae</taxon>
        <taxon>Pentapetalae</taxon>
        <taxon>rosids</taxon>
        <taxon>fabids</taxon>
        <taxon>Fagales</taxon>
        <taxon>Fagaceae</taxon>
        <taxon>Lithocarpus</taxon>
    </lineage>
</organism>
<reference evidence="2 3" key="1">
    <citation type="submission" date="2024-01" db="EMBL/GenBank/DDBJ databases">
        <title>A telomere-to-telomere, gap-free genome of sweet tea (Lithocarpus litseifolius).</title>
        <authorList>
            <person name="Zhou J."/>
        </authorList>
    </citation>
    <scope>NUCLEOTIDE SEQUENCE [LARGE SCALE GENOMIC DNA]</scope>
    <source>
        <strain evidence="2">Zhou-2022a</strain>
        <tissue evidence="2">Leaf</tissue>
    </source>
</reference>
<evidence type="ECO:0000256" key="1">
    <source>
        <dbReference type="SAM" id="Coils"/>
    </source>
</evidence>
<evidence type="ECO:0000313" key="2">
    <source>
        <dbReference type="EMBL" id="KAK9991383.1"/>
    </source>
</evidence>
<dbReference type="AlphaFoldDB" id="A0AAW2C1J8"/>
<comment type="caution">
    <text evidence="2">The sequence shown here is derived from an EMBL/GenBank/DDBJ whole genome shotgun (WGS) entry which is preliminary data.</text>
</comment>
<name>A0AAW2C1J8_9ROSI</name>
<sequence length="100" mass="11530">MNDIEHNFINTVSVERILQWRATVQELIRVGFAMEFMLYHLREIAWAFFIKKVQPVVDAIDTHIESLKKEVADLEARHESLLSGVTGSSRFEDQTLISGL</sequence>
<keyword evidence="1" id="KW-0175">Coiled coil</keyword>
<protein>
    <submittedName>
        <fullName evidence="2">Uncharacterized protein</fullName>
    </submittedName>
</protein>
<keyword evidence="3" id="KW-1185">Reference proteome</keyword>
<dbReference type="Proteomes" id="UP001459277">
    <property type="component" value="Unassembled WGS sequence"/>
</dbReference>
<feature type="coiled-coil region" evidence="1">
    <location>
        <begin position="57"/>
        <end position="84"/>
    </location>
</feature>
<dbReference type="EMBL" id="JAZDWU010000009">
    <property type="protein sequence ID" value="KAK9991383.1"/>
    <property type="molecule type" value="Genomic_DNA"/>
</dbReference>
<evidence type="ECO:0000313" key="3">
    <source>
        <dbReference type="Proteomes" id="UP001459277"/>
    </source>
</evidence>
<proteinExistence type="predicted"/>
<accession>A0AAW2C1J8</accession>
<gene>
    <name evidence="2" type="ORF">SO802_026368</name>
</gene>